<accession>A0ABM4AR75</accession>
<feature type="transmembrane region" description="Helical" evidence="1">
    <location>
        <begin position="581"/>
        <end position="605"/>
    </location>
</feature>
<dbReference type="Proteomes" id="UP001652626">
    <property type="component" value="Chromosome 18"/>
</dbReference>
<keyword evidence="4" id="KW-1185">Reference proteome</keyword>
<dbReference type="GeneID" id="113399063"/>
<dbReference type="InterPro" id="IPR002656">
    <property type="entry name" value="Acyl_transf_3_dom"/>
</dbReference>
<name>A0ABM4AR75_VANTA</name>
<dbReference type="RefSeq" id="XP_064073804.1">
    <property type="nucleotide sequence ID" value="XM_064217734.1"/>
</dbReference>
<feature type="transmembrane region" description="Helical" evidence="1">
    <location>
        <begin position="517"/>
        <end position="534"/>
    </location>
</feature>
<evidence type="ECO:0000313" key="4">
    <source>
        <dbReference type="Proteomes" id="UP001652626"/>
    </source>
</evidence>
<dbReference type="PANTHER" id="PTHR11161:SF22">
    <property type="entry name" value="ACYLTRANSFERASE 3 DOMAIN-CONTAINING PROTEIN-RELATED"/>
    <property type="match status" value="1"/>
</dbReference>
<feature type="transmembrane region" description="Helical" evidence="1">
    <location>
        <begin position="393"/>
        <end position="418"/>
    </location>
</feature>
<reference evidence="5" key="1">
    <citation type="submission" date="2025-08" db="UniProtKB">
        <authorList>
            <consortium name="RefSeq"/>
        </authorList>
    </citation>
    <scope>IDENTIFICATION</scope>
    <source>
        <tissue evidence="5">Whole body</tissue>
    </source>
</reference>
<evidence type="ECO:0000256" key="2">
    <source>
        <dbReference type="SAM" id="SignalP"/>
    </source>
</evidence>
<feature type="transmembrane region" description="Helical" evidence="1">
    <location>
        <begin position="216"/>
        <end position="238"/>
    </location>
</feature>
<dbReference type="PANTHER" id="PTHR11161">
    <property type="entry name" value="O-ACYLTRANSFERASE"/>
    <property type="match status" value="1"/>
</dbReference>
<feature type="transmembrane region" description="Helical" evidence="1">
    <location>
        <begin position="149"/>
        <end position="170"/>
    </location>
</feature>
<protein>
    <submittedName>
        <fullName evidence="5">Nose resistant to fluoxetine protein 6-like</fullName>
    </submittedName>
</protein>
<feature type="chain" id="PRO_5047474780" evidence="2">
    <location>
        <begin position="24"/>
        <end position="652"/>
    </location>
</feature>
<sequence length="652" mass="73626">MKCHKTLLSVCFVIMTLWPGCFSDPMMLNETTYLDLPPLFHLDEWSQCRRPNDVYCIVDAALVSSSPSPLFDYIKAYSSKTQKHYNRTMVHRGVCISKCGVGGPDTRSDAAERCLNNSLAEYGLQAKVLTLHFCKTPETVYRSPSTGSFNIVVLSVLVITSLATGLHIFGGRCARFAENKFLLAFSLKQNWQILKRIRSESHTDYRTKDLACLEGLRFLGTIGVIFTHVTLIFVFSYIDNPEFIEHMFEQLGGKAAFNTPLWMQVFFSISGFLTTYFVLIYSESGSFTFIKCLLSCANRYIRLTPVALFALWFTITWYPHLGSGPQWVWLIEREAHDCSERWWYHALYIHNYIPLGKFCMGHTWYLAADMQLHVIGLLLLFIFVKCRRAVKPVVFVLIVGSIIATGLTAYFLNLTPIITAQSPEIVSSMFKGSRIMKILYLPVWMNLSGYLFGLATAFIYYHNQTVGYKLSEAKWFKLLFHASLSVAGAMSLAGVVFLGETAPPQWLAAVYSSLDRVIIALCFNVFLLGCLNNCKSILRDILAWRGFQVVGRLTYAVFIVHFIIMRMTVACNTQIGHVSVYSMISLFVVGTVLSYLVAIPVYLFIELPSIQLWKALIGLNGSNKVEPETSQPEPSKIDLVTSTQRNNIQGVA</sequence>
<feature type="transmembrane region" description="Helical" evidence="1">
    <location>
        <begin position="475"/>
        <end position="497"/>
    </location>
</feature>
<feature type="domain" description="Acyltransferase 3" evidence="3">
    <location>
        <begin position="211"/>
        <end position="602"/>
    </location>
</feature>
<feature type="transmembrane region" description="Helical" evidence="1">
    <location>
        <begin position="261"/>
        <end position="279"/>
    </location>
</feature>
<proteinExistence type="predicted"/>
<keyword evidence="1" id="KW-0812">Transmembrane</keyword>
<dbReference type="InterPro" id="IPR052728">
    <property type="entry name" value="O2_lipid_transport_reg"/>
</dbReference>
<keyword evidence="2" id="KW-0732">Signal</keyword>
<organism evidence="4 5">
    <name type="scientific">Vanessa tameamea</name>
    <name type="common">Kamehameha butterfly</name>
    <dbReference type="NCBI Taxonomy" id="334116"/>
    <lineage>
        <taxon>Eukaryota</taxon>
        <taxon>Metazoa</taxon>
        <taxon>Ecdysozoa</taxon>
        <taxon>Arthropoda</taxon>
        <taxon>Hexapoda</taxon>
        <taxon>Insecta</taxon>
        <taxon>Pterygota</taxon>
        <taxon>Neoptera</taxon>
        <taxon>Endopterygota</taxon>
        <taxon>Lepidoptera</taxon>
        <taxon>Glossata</taxon>
        <taxon>Ditrysia</taxon>
        <taxon>Papilionoidea</taxon>
        <taxon>Nymphalidae</taxon>
        <taxon>Nymphalinae</taxon>
        <taxon>Vanessa</taxon>
    </lineage>
</organism>
<evidence type="ECO:0000259" key="3">
    <source>
        <dbReference type="Pfam" id="PF01757"/>
    </source>
</evidence>
<feature type="transmembrane region" description="Helical" evidence="1">
    <location>
        <begin position="438"/>
        <end position="463"/>
    </location>
</feature>
<evidence type="ECO:0000313" key="5">
    <source>
        <dbReference type="RefSeq" id="XP_064073804.1"/>
    </source>
</evidence>
<dbReference type="Pfam" id="PF01757">
    <property type="entry name" value="Acyl_transf_3"/>
    <property type="match status" value="1"/>
</dbReference>
<keyword evidence="1" id="KW-0472">Membrane</keyword>
<feature type="signal peptide" evidence="2">
    <location>
        <begin position="1"/>
        <end position="23"/>
    </location>
</feature>
<keyword evidence="1" id="KW-1133">Transmembrane helix</keyword>
<feature type="transmembrane region" description="Helical" evidence="1">
    <location>
        <begin position="364"/>
        <end position="384"/>
    </location>
</feature>
<evidence type="ECO:0000256" key="1">
    <source>
        <dbReference type="SAM" id="Phobius"/>
    </source>
</evidence>
<gene>
    <name evidence="5" type="primary">LOC113399063</name>
</gene>
<feature type="transmembrane region" description="Helical" evidence="1">
    <location>
        <begin position="300"/>
        <end position="318"/>
    </location>
</feature>